<comment type="cofactor">
    <cofactor evidence="1">
        <name>Ca(2+)</name>
        <dbReference type="ChEBI" id="CHEBI:29108"/>
    </cofactor>
</comment>
<dbReference type="GO" id="GO:0005509">
    <property type="term" value="F:calcium ion binding"/>
    <property type="evidence" value="ECO:0007669"/>
    <property type="project" value="InterPro"/>
</dbReference>
<dbReference type="PANTHER" id="PTHR11742:SF103">
    <property type="entry name" value="ENDOPLASMIC RETICULUM MANNOSIDASE MNL2-RELATED"/>
    <property type="match status" value="1"/>
</dbReference>
<name>A0A395J876_9HELO</name>
<dbReference type="Gene3D" id="1.50.10.10">
    <property type="match status" value="1"/>
</dbReference>
<proteinExistence type="inferred from homology"/>
<organism evidence="7 8">
    <name type="scientific">Monilinia fructigena</name>
    <dbReference type="NCBI Taxonomy" id="38457"/>
    <lineage>
        <taxon>Eukaryota</taxon>
        <taxon>Fungi</taxon>
        <taxon>Dikarya</taxon>
        <taxon>Ascomycota</taxon>
        <taxon>Pezizomycotina</taxon>
        <taxon>Leotiomycetes</taxon>
        <taxon>Helotiales</taxon>
        <taxon>Sclerotiniaceae</taxon>
        <taxon>Monilinia</taxon>
    </lineage>
</organism>
<dbReference type="InterPro" id="IPR050749">
    <property type="entry name" value="Glycosyl_Hydrolase_47"/>
</dbReference>
<dbReference type="UniPathway" id="UPA00378"/>
<dbReference type="GO" id="GO:0005975">
    <property type="term" value="P:carbohydrate metabolic process"/>
    <property type="evidence" value="ECO:0007669"/>
    <property type="project" value="InterPro"/>
</dbReference>
<dbReference type="PRINTS" id="PR00747">
    <property type="entry name" value="GLYHDRLASE47"/>
</dbReference>
<accession>A0A395J876</accession>
<dbReference type="EMBL" id="QKRW01000005">
    <property type="protein sequence ID" value="RAL66909.1"/>
    <property type="molecule type" value="Genomic_DNA"/>
</dbReference>
<dbReference type="GO" id="GO:0004571">
    <property type="term" value="F:mannosyl-oligosaccharide 1,2-alpha-mannosidase activity"/>
    <property type="evidence" value="ECO:0007669"/>
    <property type="project" value="InterPro"/>
</dbReference>
<dbReference type="GO" id="GO:0036503">
    <property type="term" value="P:ERAD pathway"/>
    <property type="evidence" value="ECO:0007669"/>
    <property type="project" value="UniProtKB-ARBA"/>
</dbReference>
<dbReference type="AlphaFoldDB" id="A0A395J876"/>
<dbReference type="OrthoDB" id="8118055at2759"/>
<evidence type="ECO:0000256" key="4">
    <source>
        <dbReference type="ARBA" id="ARBA00022801"/>
    </source>
</evidence>
<keyword evidence="5" id="KW-1015">Disulfide bond</keyword>
<dbReference type="InterPro" id="IPR036026">
    <property type="entry name" value="Seven-hairpin_glycosidases"/>
</dbReference>
<dbReference type="PANTHER" id="PTHR11742">
    <property type="entry name" value="MANNOSYL-OLIGOSACCHARIDE ALPHA-1,2-MANNOSIDASE-RELATED"/>
    <property type="match status" value="1"/>
</dbReference>
<gene>
    <name evidence="7" type="ORF">DID88_007691</name>
</gene>
<dbReference type="InterPro" id="IPR012341">
    <property type="entry name" value="6hp_glycosidase-like_sf"/>
</dbReference>
<comment type="caution">
    <text evidence="7">The sequence shown here is derived from an EMBL/GenBank/DDBJ whole genome shotgun (WGS) entry which is preliminary data.</text>
</comment>
<evidence type="ECO:0000256" key="5">
    <source>
        <dbReference type="ARBA" id="ARBA00023157"/>
    </source>
</evidence>
<comment type="similarity">
    <text evidence="3 6">Belongs to the glycosyl hydrolase 47 family.</text>
</comment>
<keyword evidence="6" id="KW-0326">Glycosidase</keyword>
<dbReference type="Proteomes" id="UP000249056">
    <property type="component" value="Unassembled WGS sequence"/>
</dbReference>
<dbReference type="EC" id="3.2.1.-" evidence="6"/>
<protein>
    <recommendedName>
        <fullName evidence="6">alpha-1,2-Mannosidase</fullName>
        <ecNumber evidence="6">3.2.1.-</ecNumber>
    </recommendedName>
</protein>
<evidence type="ECO:0000256" key="6">
    <source>
        <dbReference type="RuleBase" id="RU361193"/>
    </source>
</evidence>
<dbReference type="GO" id="GO:0005783">
    <property type="term" value="C:endoplasmic reticulum"/>
    <property type="evidence" value="ECO:0007669"/>
    <property type="project" value="TreeGrafter"/>
</dbReference>
<keyword evidence="4 6" id="KW-0378">Hydrolase</keyword>
<reference evidence="7 8" key="1">
    <citation type="submission" date="2018-06" db="EMBL/GenBank/DDBJ databases">
        <title>Genome Sequence of the Brown Rot Fungal Pathogen Monilinia fructigena.</title>
        <authorList>
            <person name="Landi L."/>
            <person name="De Miccolis Angelini R.M."/>
            <person name="Pollastro S."/>
            <person name="Abate D."/>
            <person name="Faretra F."/>
            <person name="Romanazzi G."/>
        </authorList>
    </citation>
    <scope>NUCLEOTIDE SEQUENCE [LARGE SCALE GENOMIC DNA]</scope>
    <source>
        <strain evidence="7 8">Mfrg269</strain>
    </source>
</reference>
<dbReference type="SUPFAM" id="SSF48225">
    <property type="entry name" value="Seven-hairpin glycosidases"/>
    <property type="match status" value="1"/>
</dbReference>
<sequence length="226" mass="25253">MHDEVMPLSGGQKDTFVGWAATLVDSLDTLYIMGLKEEFEEALEFLKQIDFSKPNAERVPVFETTIRYLGGLLGAWDISGHQYPILLEKAKQLGDFLFRAFNTENGIPTPYYWWEKELPKGGTIPGENGVLVAQIASLSLEFIRLSQVTGDLKYENAIQKITDQLENTQNTTALPGLWPSQANCMGPNLTFTSRSFTLGAFADSAFEYLPKNAFNTSKIHICRTIS</sequence>
<evidence type="ECO:0000313" key="7">
    <source>
        <dbReference type="EMBL" id="RAL66909.1"/>
    </source>
</evidence>
<keyword evidence="8" id="KW-1185">Reference proteome</keyword>
<dbReference type="GO" id="GO:0016020">
    <property type="term" value="C:membrane"/>
    <property type="evidence" value="ECO:0007669"/>
    <property type="project" value="InterPro"/>
</dbReference>
<evidence type="ECO:0000313" key="8">
    <source>
        <dbReference type="Proteomes" id="UP000249056"/>
    </source>
</evidence>
<evidence type="ECO:0000256" key="3">
    <source>
        <dbReference type="ARBA" id="ARBA00007658"/>
    </source>
</evidence>
<dbReference type="Pfam" id="PF01532">
    <property type="entry name" value="Glyco_hydro_47"/>
    <property type="match status" value="1"/>
</dbReference>
<evidence type="ECO:0000256" key="1">
    <source>
        <dbReference type="ARBA" id="ARBA00001913"/>
    </source>
</evidence>
<dbReference type="InterPro" id="IPR001382">
    <property type="entry name" value="Glyco_hydro_47"/>
</dbReference>
<evidence type="ECO:0000256" key="2">
    <source>
        <dbReference type="ARBA" id="ARBA00004922"/>
    </source>
</evidence>
<comment type="pathway">
    <text evidence="2">Protein modification; protein glycosylation.</text>
</comment>